<keyword evidence="3" id="KW-1185">Reference proteome</keyword>
<evidence type="ECO:0000313" key="3">
    <source>
        <dbReference type="Proteomes" id="UP000299102"/>
    </source>
</evidence>
<proteinExistence type="predicted"/>
<comment type="caution">
    <text evidence="2">The sequence shown here is derived from an EMBL/GenBank/DDBJ whole genome shotgun (WGS) entry which is preliminary data.</text>
</comment>
<reference evidence="2 3" key="1">
    <citation type="journal article" date="2019" name="Commun. Biol.">
        <title>The bagworm genome reveals a unique fibroin gene that provides high tensile strength.</title>
        <authorList>
            <person name="Kono N."/>
            <person name="Nakamura H."/>
            <person name="Ohtoshi R."/>
            <person name="Tomita M."/>
            <person name="Numata K."/>
            <person name="Arakawa K."/>
        </authorList>
    </citation>
    <scope>NUCLEOTIDE SEQUENCE [LARGE SCALE GENOMIC DNA]</scope>
</reference>
<organism evidence="2 3">
    <name type="scientific">Eumeta variegata</name>
    <name type="common">Bagworm moth</name>
    <name type="synonym">Eumeta japonica</name>
    <dbReference type="NCBI Taxonomy" id="151549"/>
    <lineage>
        <taxon>Eukaryota</taxon>
        <taxon>Metazoa</taxon>
        <taxon>Ecdysozoa</taxon>
        <taxon>Arthropoda</taxon>
        <taxon>Hexapoda</taxon>
        <taxon>Insecta</taxon>
        <taxon>Pterygota</taxon>
        <taxon>Neoptera</taxon>
        <taxon>Endopterygota</taxon>
        <taxon>Lepidoptera</taxon>
        <taxon>Glossata</taxon>
        <taxon>Ditrysia</taxon>
        <taxon>Tineoidea</taxon>
        <taxon>Psychidae</taxon>
        <taxon>Oiketicinae</taxon>
        <taxon>Eumeta</taxon>
    </lineage>
</organism>
<sequence>MMEKGVGCRRGSGVMERRVNHRNTHSLDELHQWKVLLHVRILAATGWAARGRGRGRRVDPPLACQSGVPR</sequence>
<gene>
    <name evidence="2" type="ORF">EVAR_267_1</name>
</gene>
<dbReference type="AlphaFoldDB" id="A0A4C1S965"/>
<accession>A0A4C1S965</accession>
<name>A0A4C1S965_EUMVA</name>
<evidence type="ECO:0000313" key="2">
    <source>
        <dbReference type="EMBL" id="GBO98792.1"/>
    </source>
</evidence>
<evidence type="ECO:0000256" key="1">
    <source>
        <dbReference type="SAM" id="MobiDB-lite"/>
    </source>
</evidence>
<dbReference type="EMBL" id="BGZK01000001">
    <property type="protein sequence ID" value="GBO98792.1"/>
    <property type="molecule type" value="Genomic_DNA"/>
</dbReference>
<protein>
    <submittedName>
        <fullName evidence="2">Uncharacterized protein</fullName>
    </submittedName>
</protein>
<dbReference type="Proteomes" id="UP000299102">
    <property type="component" value="Unassembled WGS sequence"/>
</dbReference>
<feature type="region of interest" description="Disordered" evidence="1">
    <location>
        <begin position="49"/>
        <end position="70"/>
    </location>
</feature>